<dbReference type="GO" id="GO:0006302">
    <property type="term" value="P:double-strand break repair"/>
    <property type="evidence" value="ECO:0007669"/>
    <property type="project" value="InterPro"/>
</dbReference>
<feature type="coiled-coil region" evidence="4">
    <location>
        <begin position="608"/>
        <end position="656"/>
    </location>
</feature>
<feature type="coiled-coil region" evidence="4">
    <location>
        <begin position="699"/>
        <end position="874"/>
    </location>
</feature>
<dbReference type="PANTHER" id="PTHR32114">
    <property type="entry name" value="ABC TRANSPORTER ABCH.3"/>
    <property type="match status" value="1"/>
</dbReference>
<keyword evidence="7" id="KW-1185">Reference proteome</keyword>
<comment type="subunit">
    <text evidence="2">Heterodimer of SbcC and SbcD.</text>
</comment>
<reference evidence="7" key="1">
    <citation type="submission" date="2019-11" db="EMBL/GenBank/DDBJ databases">
        <title>Genome sequence of Heliorestis convoluta strain HH, an alkaliphilic and minimalistic phototrophic bacterium from a soda lake in Egypt.</title>
        <authorList>
            <person name="Dewey E.D."/>
            <person name="Stokes L.M."/>
            <person name="Burchell B.M."/>
            <person name="Shaffer K.N."/>
            <person name="Huntington A.M."/>
            <person name="Baker J.M."/>
            <person name="Nadendla S."/>
            <person name="Giglio M.G."/>
            <person name="Touchman J.W."/>
            <person name="Blankenship R.E."/>
            <person name="Madigan M.T."/>
            <person name="Sattley W.M."/>
        </authorList>
    </citation>
    <scope>NUCLEOTIDE SEQUENCE [LARGE SCALE GENOMIC DNA]</scope>
    <source>
        <strain evidence="7">HH</strain>
    </source>
</reference>
<evidence type="ECO:0000313" key="6">
    <source>
        <dbReference type="EMBL" id="QGG48619.1"/>
    </source>
</evidence>
<dbReference type="GO" id="GO:0016874">
    <property type="term" value="F:ligase activity"/>
    <property type="evidence" value="ECO:0007669"/>
    <property type="project" value="UniProtKB-KW"/>
</dbReference>
<evidence type="ECO:0000313" key="7">
    <source>
        <dbReference type="Proteomes" id="UP000366051"/>
    </source>
</evidence>
<gene>
    <name evidence="6" type="ORF">FTV88_2526</name>
</gene>
<dbReference type="PANTHER" id="PTHR32114:SF2">
    <property type="entry name" value="ABC TRANSPORTER ABCH.3"/>
    <property type="match status" value="1"/>
</dbReference>
<dbReference type="KEGG" id="hcv:FTV88_2526"/>
<feature type="domain" description="Rad50/SbcC-type AAA" evidence="5">
    <location>
        <begin position="5"/>
        <end position="253"/>
    </location>
</feature>
<keyword evidence="4" id="KW-0175">Coiled coil</keyword>
<name>A0A5Q2N407_9FIRM</name>
<dbReference type="InterPro" id="IPR027417">
    <property type="entry name" value="P-loop_NTPase"/>
</dbReference>
<dbReference type="Gene3D" id="3.40.50.300">
    <property type="entry name" value="P-loop containing nucleotide triphosphate hydrolases"/>
    <property type="match status" value="1"/>
</dbReference>
<feature type="coiled-coil region" evidence="4">
    <location>
        <begin position="222"/>
        <end position="279"/>
    </location>
</feature>
<dbReference type="Pfam" id="PF13476">
    <property type="entry name" value="AAA_23"/>
    <property type="match status" value="1"/>
</dbReference>
<dbReference type="SUPFAM" id="SSF52540">
    <property type="entry name" value="P-loop containing nucleoside triphosphate hydrolases"/>
    <property type="match status" value="1"/>
</dbReference>
<comment type="similarity">
    <text evidence="1">Belongs to the SMC family. SbcC subfamily.</text>
</comment>
<protein>
    <recommendedName>
        <fullName evidence="3">Nuclease SbcCD subunit C</fullName>
    </recommendedName>
</protein>
<evidence type="ECO:0000259" key="5">
    <source>
        <dbReference type="Pfam" id="PF13476"/>
    </source>
</evidence>
<dbReference type="OrthoDB" id="9795626at2"/>
<dbReference type="RefSeq" id="WP_153725755.1">
    <property type="nucleotide sequence ID" value="NZ_CP045875.1"/>
</dbReference>
<dbReference type="Proteomes" id="UP000366051">
    <property type="component" value="Chromosome"/>
</dbReference>
<feature type="coiled-coil region" evidence="4">
    <location>
        <begin position="358"/>
        <end position="392"/>
    </location>
</feature>
<accession>A0A5Q2N407</accession>
<evidence type="ECO:0000256" key="4">
    <source>
        <dbReference type="SAM" id="Coils"/>
    </source>
</evidence>
<feature type="coiled-coil region" evidence="4">
    <location>
        <begin position="509"/>
        <end position="571"/>
    </location>
</feature>
<dbReference type="InterPro" id="IPR038729">
    <property type="entry name" value="Rad50/SbcC_AAA"/>
</dbReference>
<evidence type="ECO:0000256" key="3">
    <source>
        <dbReference type="ARBA" id="ARBA00013368"/>
    </source>
</evidence>
<dbReference type="GO" id="GO:0016887">
    <property type="term" value="F:ATP hydrolysis activity"/>
    <property type="evidence" value="ECO:0007669"/>
    <property type="project" value="InterPro"/>
</dbReference>
<evidence type="ECO:0000256" key="1">
    <source>
        <dbReference type="ARBA" id="ARBA00006930"/>
    </source>
</evidence>
<sequence>MKPVKLTLSGLNSFRQKQEIDFGVLTEAGVFGIFGKTGSGKSTLLDAITLALYGEVLRAKGGTQGIVNHGEKSVDVAFTFELGLAQERQRYRVERRYVRVDENAVRNSVSRLVLMAPTKEEEVIKEGSREVTRAIAHLLGMTCDDFTRAVVLPQGRFAQFLNLGGRERREMLQRLFKLEQFGRILGEKTNKRYQSVYEEKGKVESELKGIGDASEEALQQVIEALTKATEEEKKSKEALQQVQKKWQEFQKRYELQEKIAVVEKKYDDHQKQIDLLEKIKEAVHKAERASKVYPFLQRQEEVHQYEQSLLNEKSVIEKEVQNLWKRVLEAQKTWEEAKKRREEEEAPLIREKAQLEEALKIEKRLALQLAEIESLLEELSVYQQEVEKASLLKKHWREQRTINQIDLSKAEEQLVLNRVESSARNAVIESCRRWDNLEQKRKIIAKAETEVKGREKKLEESRGHWTQKGILADNLHKEWEKRKAQEEKLADPPIQERIITDFEIRLGEMALLHKSLQEQENAWKQLNEEQKKNQETVGTLGQEKGKEEAKLQKATAALVALQEKLEQLLRQDKIAMAIQLAQDLQPGQPCLVCGSLDHRQHSRPTEQDSSTKEEKELLERKIAETEKAQEKIKKNLEQIERSIDRAETIKDFSKEKEGILREELRHLRRLCNQKWPGKKPLELSLEENSPSALLMEKRIEGARQALSNKKVQLQQWKEEREKSQKRLQHCYEQRAKAQADYETGEELVRTAEIELDKAREKNLEALQEGEKAEEWFRHSLLSLSLPQEMTLDEAQEKIKKMVAEIEEKDRLYAATEKAIATLHEAIAQSIEKYEEYRQEEIKAHQEVIQREALLKEKKEQRESQEKQLHQITEGVSATELLRKNEKKAGYDSCRRKAIL</sequence>
<dbReference type="AlphaFoldDB" id="A0A5Q2N407"/>
<organism evidence="6 7">
    <name type="scientific">Heliorestis convoluta</name>
    <dbReference type="NCBI Taxonomy" id="356322"/>
    <lineage>
        <taxon>Bacteria</taxon>
        <taxon>Bacillati</taxon>
        <taxon>Bacillota</taxon>
        <taxon>Clostridia</taxon>
        <taxon>Eubacteriales</taxon>
        <taxon>Heliobacteriaceae</taxon>
        <taxon>Heliorestis</taxon>
    </lineage>
</organism>
<proteinExistence type="inferred from homology"/>
<evidence type="ECO:0000256" key="2">
    <source>
        <dbReference type="ARBA" id="ARBA00011322"/>
    </source>
</evidence>
<dbReference type="EMBL" id="CP045875">
    <property type="protein sequence ID" value="QGG48619.1"/>
    <property type="molecule type" value="Genomic_DNA"/>
</dbReference>
<keyword evidence="6" id="KW-0436">Ligase</keyword>